<dbReference type="PROSITE" id="PS51257">
    <property type="entry name" value="PROKAR_LIPOPROTEIN"/>
    <property type="match status" value="1"/>
</dbReference>
<keyword evidence="7" id="KW-0449">Lipoprotein</keyword>
<proteinExistence type="inferred from homology"/>
<feature type="domain" description="Spore germination protein N-terminal" evidence="9">
    <location>
        <begin position="22"/>
        <end position="192"/>
    </location>
</feature>
<dbReference type="Pfam" id="PF25198">
    <property type="entry name" value="Spore_GerAC_N"/>
    <property type="match status" value="1"/>
</dbReference>
<keyword evidence="11" id="KW-1185">Reference proteome</keyword>
<dbReference type="InterPro" id="IPR057336">
    <property type="entry name" value="GerAC_N"/>
</dbReference>
<feature type="domain" description="Spore germination GerAC-like C-terminal" evidence="8">
    <location>
        <begin position="205"/>
        <end position="363"/>
    </location>
</feature>
<evidence type="ECO:0000256" key="4">
    <source>
        <dbReference type="ARBA" id="ARBA00022729"/>
    </source>
</evidence>
<evidence type="ECO:0000256" key="3">
    <source>
        <dbReference type="ARBA" id="ARBA00022544"/>
    </source>
</evidence>
<comment type="similarity">
    <text evidence="2">Belongs to the GerABKC lipoprotein family.</text>
</comment>
<dbReference type="PANTHER" id="PTHR35789">
    <property type="entry name" value="SPORE GERMINATION PROTEIN B3"/>
    <property type="match status" value="1"/>
</dbReference>
<evidence type="ECO:0000259" key="8">
    <source>
        <dbReference type="Pfam" id="PF05504"/>
    </source>
</evidence>
<evidence type="ECO:0000313" key="11">
    <source>
        <dbReference type="Proteomes" id="UP001144612"/>
    </source>
</evidence>
<dbReference type="Pfam" id="PF05504">
    <property type="entry name" value="Spore_GerAC"/>
    <property type="match status" value="1"/>
</dbReference>
<name>A0ABT4DBQ6_9CLOT</name>
<dbReference type="RefSeq" id="WP_268062163.1">
    <property type="nucleotide sequence ID" value="NZ_JAPQFJ010000015.1"/>
</dbReference>
<keyword evidence="3" id="KW-0309">Germination</keyword>
<dbReference type="Proteomes" id="UP001144612">
    <property type="component" value="Unassembled WGS sequence"/>
</dbReference>
<evidence type="ECO:0000256" key="7">
    <source>
        <dbReference type="ARBA" id="ARBA00023288"/>
    </source>
</evidence>
<comment type="caution">
    <text evidence="10">The sequence shown here is derived from an EMBL/GenBank/DDBJ whole genome shotgun (WGS) entry which is preliminary data.</text>
</comment>
<keyword evidence="4" id="KW-0732">Signal</keyword>
<accession>A0ABT4DBQ6</accession>
<dbReference type="InterPro" id="IPR008844">
    <property type="entry name" value="Spore_GerAC-like"/>
</dbReference>
<organism evidence="10 11">
    <name type="scientific">Clostridium brassicae</name>
    <dbReference type="NCBI Taxonomy" id="2999072"/>
    <lineage>
        <taxon>Bacteria</taxon>
        <taxon>Bacillati</taxon>
        <taxon>Bacillota</taxon>
        <taxon>Clostridia</taxon>
        <taxon>Eubacteriales</taxon>
        <taxon>Clostridiaceae</taxon>
        <taxon>Clostridium</taxon>
    </lineage>
</organism>
<gene>
    <name evidence="10" type="ORF">OW729_14005</name>
</gene>
<reference evidence="10" key="1">
    <citation type="submission" date="2022-12" db="EMBL/GenBank/DDBJ databases">
        <title>Clostridium sp. nov., isolated from industrial wastewater.</title>
        <authorList>
            <person name="Jiayan W."/>
        </authorList>
    </citation>
    <scope>NUCLEOTIDE SEQUENCE</scope>
    <source>
        <strain evidence="10">ZC22-4</strain>
    </source>
</reference>
<dbReference type="NCBIfam" id="TIGR02887">
    <property type="entry name" value="spore_ger_x_C"/>
    <property type="match status" value="1"/>
</dbReference>
<evidence type="ECO:0000256" key="1">
    <source>
        <dbReference type="ARBA" id="ARBA00004635"/>
    </source>
</evidence>
<evidence type="ECO:0000256" key="2">
    <source>
        <dbReference type="ARBA" id="ARBA00007886"/>
    </source>
</evidence>
<dbReference type="InterPro" id="IPR046953">
    <property type="entry name" value="Spore_GerAC-like_C"/>
</dbReference>
<evidence type="ECO:0000256" key="5">
    <source>
        <dbReference type="ARBA" id="ARBA00023136"/>
    </source>
</evidence>
<evidence type="ECO:0000259" key="9">
    <source>
        <dbReference type="Pfam" id="PF25198"/>
    </source>
</evidence>
<comment type="subcellular location">
    <subcellularLocation>
        <location evidence="1">Membrane</location>
        <topology evidence="1">Lipid-anchor</topology>
    </subcellularLocation>
</comment>
<dbReference type="InterPro" id="IPR038501">
    <property type="entry name" value="Spore_GerAC_C_sf"/>
</dbReference>
<dbReference type="Gene3D" id="3.30.300.210">
    <property type="entry name" value="Nutrient germinant receptor protein C, domain 3"/>
    <property type="match status" value="1"/>
</dbReference>
<sequence length="370" mass="42079">MKKIVSILATIIVSIFFSGCFNYKDINKVLFVTTVIMDIDEENKPVVYDEVFKANAGNKGPGNDTRLIFKGEGKTMFEGARDMSLMSSYKLNYTQNKVLVFTKRAAEYGLDNFIDFFERDQELIIRPSICIYDGDPEKLLQAKLEEEKYIGIYIMQLIENIRVSSRSIRRSFNEYLNERLVGDKVNVIPIIQLKSDGLGNKIKIEGGAVIREDKLVGVIKKEEAQGFNFLLDNVKLGTLEPKNPEVKSKFVTLDILSSKTITDLNYDEGKIKLIKKITVNTSLAEIQEKMLVNDKNLMELKGATEDNIKRACETIFNKYKDKGLDIFDIGEELKRRYPKANVENVIKETELILDVDVDITASGESLSFIK</sequence>
<keyword evidence="6" id="KW-0564">Palmitate</keyword>
<dbReference type="PANTHER" id="PTHR35789:SF1">
    <property type="entry name" value="SPORE GERMINATION PROTEIN B3"/>
    <property type="match status" value="1"/>
</dbReference>
<dbReference type="EMBL" id="JAPQFJ010000015">
    <property type="protein sequence ID" value="MCY6959729.1"/>
    <property type="molecule type" value="Genomic_DNA"/>
</dbReference>
<protein>
    <submittedName>
        <fullName evidence="10">Ger(X)C family spore germination protein</fullName>
    </submittedName>
</protein>
<evidence type="ECO:0000256" key="6">
    <source>
        <dbReference type="ARBA" id="ARBA00023139"/>
    </source>
</evidence>
<keyword evidence="5" id="KW-0472">Membrane</keyword>
<evidence type="ECO:0000313" key="10">
    <source>
        <dbReference type="EMBL" id="MCY6959729.1"/>
    </source>
</evidence>